<dbReference type="Gene3D" id="1.20.1560.10">
    <property type="entry name" value="ABC transporter type 1, transmembrane domain"/>
    <property type="match status" value="1"/>
</dbReference>
<dbReference type="EMBL" id="CAJPIZ010006835">
    <property type="protein sequence ID" value="CAG2109862.1"/>
    <property type="molecule type" value="Genomic_DNA"/>
</dbReference>
<dbReference type="PROSITE" id="PS50929">
    <property type="entry name" value="ABC_TM1F"/>
    <property type="match status" value="1"/>
</dbReference>
<keyword evidence="3" id="KW-0285">Flavoprotein</keyword>
<name>A0A7R9KWL0_9ACAR</name>
<dbReference type="InterPro" id="IPR007867">
    <property type="entry name" value="GMC_OxRtase_C"/>
</dbReference>
<dbReference type="Proteomes" id="UP000759131">
    <property type="component" value="Unassembled WGS sequence"/>
</dbReference>
<dbReference type="SUPFAM" id="SSF52540">
    <property type="entry name" value="P-loop containing nucleoside triphosphate hydrolases"/>
    <property type="match status" value="1"/>
</dbReference>
<evidence type="ECO:0000259" key="9">
    <source>
        <dbReference type="PROSITE" id="PS50929"/>
    </source>
</evidence>
<keyword evidence="4 8" id="KW-0812">Transmembrane</keyword>
<dbReference type="InterPro" id="IPR036188">
    <property type="entry name" value="FAD/NAD-bd_sf"/>
</dbReference>
<dbReference type="Gene3D" id="3.40.50.300">
    <property type="entry name" value="P-loop containing nucleotide triphosphate hydrolases"/>
    <property type="match status" value="1"/>
</dbReference>
<reference evidence="10" key="1">
    <citation type="submission" date="2020-11" db="EMBL/GenBank/DDBJ databases">
        <authorList>
            <person name="Tran Van P."/>
        </authorList>
    </citation>
    <scope>NUCLEOTIDE SEQUENCE</scope>
</reference>
<protein>
    <recommendedName>
        <fullName evidence="9">ABC transmembrane type-1 domain-containing protein</fullName>
    </recommendedName>
</protein>
<dbReference type="InterPro" id="IPR027417">
    <property type="entry name" value="P-loop_NTPase"/>
</dbReference>
<evidence type="ECO:0000256" key="8">
    <source>
        <dbReference type="SAM" id="Phobius"/>
    </source>
</evidence>
<dbReference type="InterPro" id="IPR036640">
    <property type="entry name" value="ABC1_TM_sf"/>
</dbReference>
<comment type="similarity">
    <text evidence="2">Belongs to the GMC oxidoreductase family.</text>
</comment>
<proteinExistence type="inferred from homology"/>
<evidence type="ECO:0000256" key="2">
    <source>
        <dbReference type="ARBA" id="ARBA00010790"/>
    </source>
</evidence>
<dbReference type="Pfam" id="PF00005">
    <property type="entry name" value="ABC_tran"/>
    <property type="match status" value="1"/>
</dbReference>
<comment type="cofactor">
    <cofactor evidence="1">
        <name>FAD</name>
        <dbReference type="ChEBI" id="CHEBI:57692"/>
    </cofactor>
</comment>
<feature type="transmembrane region" description="Helical" evidence="8">
    <location>
        <begin position="734"/>
        <end position="756"/>
    </location>
</feature>
<dbReference type="GO" id="GO:0016614">
    <property type="term" value="F:oxidoreductase activity, acting on CH-OH group of donors"/>
    <property type="evidence" value="ECO:0007669"/>
    <property type="project" value="InterPro"/>
</dbReference>
<dbReference type="InterPro" id="IPR012132">
    <property type="entry name" value="GMC_OxRdtase"/>
</dbReference>
<evidence type="ECO:0000256" key="1">
    <source>
        <dbReference type="ARBA" id="ARBA00001974"/>
    </source>
</evidence>
<keyword evidence="7 8" id="KW-0472">Membrane</keyword>
<dbReference type="OrthoDB" id="269227at2759"/>
<dbReference type="Pfam" id="PF05199">
    <property type="entry name" value="GMC_oxred_C"/>
    <property type="match status" value="1"/>
</dbReference>
<evidence type="ECO:0000256" key="4">
    <source>
        <dbReference type="ARBA" id="ARBA00022692"/>
    </source>
</evidence>
<feature type="transmembrane region" description="Helical" evidence="8">
    <location>
        <begin position="664"/>
        <end position="686"/>
    </location>
</feature>
<dbReference type="AlphaFoldDB" id="A0A7R9KWL0"/>
<dbReference type="InterPro" id="IPR000172">
    <property type="entry name" value="GMC_OxRdtase_N"/>
</dbReference>
<evidence type="ECO:0000256" key="6">
    <source>
        <dbReference type="ARBA" id="ARBA00022989"/>
    </source>
</evidence>
<feature type="transmembrane region" description="Helical" evidence="8">
    <location>
        <begin position="706"/>
        <end position="728"/>
    </location>
</feature>
<feature type="domain" description="ABC transmembrane type-1" evidence="9">
    <location>
        <begin position="713"/>
        <end position="794"/>
    </location>
</feature>
<dbReference type="Gene3D" id="3.30.560.10">
    <property type="entry name" value="Glucose Oxidase, domain 3"/>
    <property type="match status" value="1"/>
</dbReference>
<dbReference type="PANTHER" id="PTHR11552">
    <property type="entry name" value="GLUCOSE-METHANOL-CHOLINE GMC OXIDOREDUCTASE"/>
    <property type="match status" value="1"/>
</dbReference>
<dbReference type="SUPFAM" id="SSF51905">
    <property type="entry name" value="FAD/NAD(P)-binding domain"/>
    <property type="match status" value="1"/>
</dbReference>
<dbReference type="GO" id="GO:0016887">
    <property type="term" value="F:ATP hydrolysis activity"/>
    <property type="evidence" value="ECO:0007669"/>
    <property type="project" value="InterPro"/>
</dbReference>
<accession>A0A7R9KWL0</accession>
<dbReference type="GO" id="GO:0140359">
    <property type="term" value="F:ABC-type transporter activity"/>
    <property type="evidence" value="ECO:0007669"/>
    <property type="project" value="InterPro"/>
</dbReference>
<evidence type="ECO:0000256" key="5">
    <source>
        <dbReference type="ARBA" id="ARBA00022827"/>
    </source>
</evidence>
<keyword evidence="5" id="KW-0274">FAD</keyword>
<gene>
    <name evidence="10" type="ORF">OSB1V03_LOCUS9849</name>
</gene>
<dbReference type="InterPro" id="IPR003439">
    <property type="entry name" value="ABC_transporter-like_ATP-bd"/>
</dbReference>
<dbReference type="SUPFAM" id="SSF90123">
    <property type="entry name" value="ABC transporter transmembrane region"/>
    <property type="match status" value="1"/>
</dbReference>
<dbReference type="Pfam" id="PF00664">
    <property type="entry name" value="ABC_membrane"/>
    <property type="match status" value="1"/>
</dbReference>
<dbReference type="GO" id="GO:0005524">
    <property type="term" value="F:ATP binding"/>
    <property type="evidence" value="ECO:0007669"/>
    <property type="project" value="InterPro"/>
</dbReference>
<keyword evidence="11" id="KW-1185">Reference proteome</keyword>
<sequence length="966" mass="107436">MSLLPAVMFTIFQNQYNHIAYLQTTHETEYDYVIVGAGSAGSVMAARLSEDPNVTVLLLEAGGPETTLSDIPINWINLLNGPMDWSFRTLPQTRAYQGMTGEQGVWRGGKAMGGSSTINAMTYIRGNPRDYDLWAAAGALGWSWPEVFPYFIKSEDNRDPEMVASGYHGRGGPLTVTTPPMIHQAFLSAGAALGYPPGDPNGPQQSRFALPQTTIRDGQRLSAAKAYLEPLAGRKNLHVLTKSYVTRVLFDGDKRAVGVEFDRMSHNYTTKARKEVIVSAGAVNSPKILMLSGDNEHNHLKSLGIPVLSDRPVGDNFQDHYSTRMPFTVNESIGIYMLREATPGHILEYFANKNNSLTTNYIVATAFLSTKHALPGDDYPDVQINMFPVYKPYVGRHTFTVAPNVLRPRSRGWIRLASRDPHSPPLIEPNIFADPHDLDVLVEGMKLALKVASSPTLQRYHVQPFTTVFPGCEHTLPLYSDQYLRCMASMYTTADLHPAGTCRMGLPSDPRAVTDSTGRVLGVKGLRVVDASIMPSVVSGNTNAPTIMMAEKCADHIRGRRLKPFRPPMTPDMILRLPDLPYEDWDASFGFLFLSLPPLHENSLSGESVEPSQSSVVPQPDCRYRRKKFSIKEVGLNLFQAYCIVYLVRYFNNDPNTSQWWAQWAAVGIVLAAIGIMFIVNLNQFYKIQVGVRIRTACCALIYRKFAVISRTLFTAPLQAAIVLYLLWPYLRWACFAGMTVMVLFIPFQALMCRLFSNIRQKTAKLTDSRIRLMREIITGMRVIKMYAWEQPFALLVATARKMLSAETAFAIIAYFDAMRITIGTNAPRAVAALGEIIPVIKRMQDFLLLEEMSGLDEREGKDNEAFISGENEIILGVMENTSSNEEKGVFMDKMSVRWNNETTEPTLRDISLSVKPGQLLGVVGAVGSGKSSLLMAILNEISLVSGRVVVRGRVSYAPQESWAFI</sequence>
<dbReference type="SUPFAM" id="SSF54373">
    <property type="entry name" value="FAD-linked reductases, C-terminal domain"/>
    <property type="match status" value="1"/>
</dbReference>
<evidence type="ECO:0000256" key="7">
    <source>
        <dbReference type="ARBA" id="ARBA00023136"/>
    </source>
</evidence>
<feature type="non-terminal residue" evidence="10">
    <location>
        <position position="966"/>
    </location>
</feature>
<dbReference type="PANTHER" id="PTHR11552:SF147">
    <property type="entry name" value="CHOLINE DEHYDROGENASE, MITOCHONDRIAL"/>
    <property type="match status" value="1"/>
</dbReference>
<evidence type="ECO:0000313" key="10">
    <source>
        <dbReference type="EMBL" id="CAD7629432.1"/>
    </source>
</evidence>
<evidence type="ECO:0000313" key="11">
    <source>
        <dbReference type="Proteomes" id="UP000759131"/>
    </source>
</evidence>
<dbReference type="Gene3D" id="3.50.50.60">
    <property type="entry name" value="FAD/NAD(P)-binding domain"/>
    <property type="match status" value="1"/>
</dbReference>
<evidence type="ECO:0000256" key="3">
    <source>
        <dbReference type="ARBA" id="ARBA00022630"/>
    </source>
</evidence>
<keyword evidence="6 8" id="KW-1133">Transmembrane helix</keyword>
<dbReference type="InterPro" id="IPR011527">
    <property type="entry name" value="ABC1_TM_dom"/>
</dbReference>
<dbReference type="EMBL" id="OC861410">
    <property type="protein sequence ID" value="CAD7629432.1"/>
    <property type="molecule type" value="Genomic_DNA"/>
</dbReference>
<dbReference type="GO" id="GO:0016020">
    <property type="term" value="C:membrane"/>
    <property type="evidence" value="ECO:0007669"/>
    <property type="project" value="InterPro"/>
</dbReference>
<organism evidence="10">
    <name type="scientific">Medioppia subpectinata</name>
    <dbReference type="NCBI Taxonomy" id="1979941"/>
    <lineage>
        <taxon>Eukaryota</taxon>
        <taxon>Metazoa</taxon>
        <taxon>Ecdysozoa</taxon>
        <taxon>Arthropoda</taxon>
        <taxon>Chelicerata</taxon>
        <taxon>Arachnida</taxon>
        <taxon>Acari</taxon>
        <taxon>Acariformes</taxon>
        <taxon>Sarcoptiformes</taxon>
        <taxon>Oribatida</taxon>
        <taxon>Brachypylina</taxon>
        <taxon>Oppioidea</taxon>
        <taxon>Oppiidae</taxon>
        <taxon>Medioppia</taxon>
    </lineage>
</organism>
<dbReference type="Pfam" id="PF00732">
    <property type="entry name" value="GMC_oxred_N"/>
    <property type="match status" value="1"/>
</dbReference>
<dbReference type="GO" id="GO:0050660">
    <property type="term" value="F:flavin adenine dinucleotide binding"/>
    <property type="evidence" value="ECO:0007669"/>
    <property type="project" value="InterPro"/>
</dbReference>